<keyword evidence="3" id="KW-1185">Reference proteome</keyword>
<reference evidence="2 3" key="1">
    <citation type="journal article" date="2014" name="Int. J. Syst. Evol. Microbiol.">
        <title>Complete genome sequence of Corynebacterium casei LMG S-19264T (=DSM 44701T), isolated from a smear-ripened cheese.</title>
        <authorList>
            <consortium name="US DOE Joint Genome Institute (JGI-PGF)"/>
            <person name="Walter F."/>
            <person name="Albersmeier A."/>
            <person name="Kalinowski J."/>
            <person name="Ruckert C."/>
        </authorList>
    </citation>
    <scope>NUCLEOTIDE SEQUENCE [LARGE SCALE GENOMIC DNA]</scope>
    <source>
        <strain evidence="2 3">CGMCC 4.7111</strain>
    </source>
</reference>
<comment type="caution">
    <text evidence="2">The sequence shown here is derived from an EMBL/GenBank/DDBJ whole genome shotgun (WGS) entry which is preliminary data.</text>
</comment>
<gene>
    <name evidence="2" type="ORF">GCM10011579_013130</name>
</gene>
<dbReference type="Pfam" id="PF11716">
    <property type="entry name" value="MDMPI_N"/>
    <property type="match status" value="1"/>
</dbReference>
<proteinExistence type="predicted"/>
<evidence type="ECO:0000259" key="1">
    <source>
        <dbReference type="Pfam" id="PF11716"/>
    </source>
</evidence>
<dbReference type="InterPro" id="IPR024344">
    <property type="entry name" value="MDMPI_metal-binding"/>
</dbReference>
<dbReference type="EMBL" id="BMMM01000002">
    <property type="protein sequence ID" value="GGN54252.1"/>
    <property type="molecule type" value="Genomic_DNA"/>
</dbReference>
<dbReference type="GO" id="GO:0046872">
    <property type="term" value="F:metal ion binding"/>
    <property type="evidence" value="ECO:0007669"/>
    <property type="project" value="InterPro"/>
</dbReference>
<dbReference type="RefSeq" id="WP_189184900.1">
    <property type="nucleotide sequence ID" value="NZ_BMMM01000002.1"/>
</dbReference>
<dbReference type="Gene3D" id="1.20.120.450">
    <property type="entry name" value="dinb family like domain"/>
    <property type="match status" value="1"/>
</dbReference>
<dbReference type="SUPFAM" id="SSF109854">
    <property type="entry name" value="DinB/YfiT-like putative metalloenzymes"/>
    <property type="match status" value="1"/>
</dbReference>
<name>A0A918D0B1_9ACTN</name>
<protein>
    <recommendedName>
        <fullName evidence="1">Mycothiol-dependent maleylpyruvate isomerase metal-binding domain-containing protein</fullName>
    </recommendedName>
</protein>
<evidence type="ECO:0000313" key="3">
    <source>
        <dbReference type="Proteomes" id="UP000600365"/>
    </source>
</evidence>
<dbReference type="InterPro" id="IPR034660">
    <property type="entry name" value="DinB/YfiT-like"/>
</dbReference>
<organism evidence="2 3">
    <name type="scientific">Streptomyces albiflavescens</name>
    <dbReference type="NCBI Taxonomy" id="1623582"/>
    <lineage>
        <taxon>Bacteria</taxon>
        <taxon>Bacillati</taxon>
        <taxon>Actinomycetota</taxon>
        <taxon>Actinomycetes</taxon>
        <taxon>Kitasatosporales</taxon>
        <taxon>Streptomycetaceae</taxon>
        <taxon>Streptomyces</taxon>
    </lineage>
</organism>
<dbReference type="AlphaFoldDB" id="A0A918D0B1"/>
<accession>A0A918D0B1</accession>
<sequence length="225" mass="24489">MSRTEESWNWRGGRIREAFLEAAGTVAELVAEPAVAAAWEKPSALRDFGVGGLAGHVAWQELALPELLAEPVPTEPVVSLREYYLERVTWLDAGVDGAVNIRIRRGGEATAEDGPEALVARVREAVARLGTELPEVPAGRPIRMRSWGDWSLDLDDFLLTRLMELVVHADDLAYSVGLPTPEFPEHVTAPVVELLARLAVRRHGAVDVIRGLARVERAPASIAGL</sequence>
<dbReference type="Proteomes" id="UP000600365">
    <property type="component" value="Unassembled WGS sequence"/>
</dbReference>
<feature type="domain" description="Mycothiol-dependent maleylpyruvate isomerase metal-binding" evidence="1">
    <location>
        <begin position="21"/>
        <end position="173"/>
    </location>
</feature>
<evidence type="ECO:0000313" key="2">
    <source>
        <dbReference type="EMBL" id="GGN54252.1"/>
    </source>
</evidence>